<accession>A0A1K0FTG8</accession>
<sequence>MKSLGRGGFEMGMLDEAVAQFGEPAEGVVSERGVSDSEQSHVSFAVKQVDSVPRLFRRQQQQAAEVAGAFIGVR</sequence>
<gene>
    <name evidence="1" type="ORF">BG844_01010</name>
</gene>
<organism evidence="1 2">
    <name type="scientific">Couchioplanes caeruleus subsp. caeruleus</name>
    <dbReference type="NCBI Taxonomy" id="56427"/>
    <lineage>
        <taxon>Bacteria</taxon>
        <taxon>Bacillati</taxon>
        <taxon>Actinomycetota</taxon>
        <taxon>Actinomycetes</taxon>
        <taxon>Micromonosporales</taxon>
        <taxon>Micromonosporaceae</taxon>
        <taxon>Couchioplanes</taxon>
    </lineage>
</organism>
<reference evidence="1 2" key="1">
    <citation type="submission" date="2016-09" db="EMBL/GenBank/DDBJ databases">
        <title>Couchioplanes caeruleus draft genome sequence.</title>
        <authorList>
            <person name="Sheehan J."/>
            <person name="Caffrey P."/>
        </authorList>
    </citation>
    <scope>NUCLEOTIDE SEQUENCE [LARGE SCALE GENOMIC DNA]</scope>
    <source>
        <strain evidence="1 2">DSM 43634</strain>
    </source>
</reference>
<name>A0A1K0FTG8_9ACTN</name>
<proteinExistence type="predicted"/>
<dbReference type="EMBL" id="MEIA01000005">
    <property type="protein sequence ID" value="OJF16081.1"/>
    <property type="molecule type" value="Genomic_DNA"/>
</dbReference>
<comment type="caution">
    <text evidence="1">The sequence shown here is derived from an EMBL/GenBank/DDBJ whole genome shotgun (WGS) entry which is preliminary data.</text>
</comment>
<protein>
    <submittedName>
        <fullName evidence="1">Uncharacterized protein</fullName>
    </submittedName>
</protein>
<evidence type="ECO:0000313" key="2">
    <source>
        <dbReference type="Proteomes" id="UP000182486"/>
    </source>
</evidence>
<dbReference type="AlphaFoldDB" id="A0A1K0FTG8"/>
<evidence type="ECO:0000313" key="1">
    <source>
        <dbReference type="EMBL" id="OJF16081.1"/>
    </source>
</evidence>
<dbReference type="Proteomes" id="UP000182486">
    <property type="component" value="Unassembled WGS sequence"/>
</dbReference>
<keyword evidence="2" id="KW-1185">Reference proteome</keyword>